<dbReference type="RefSeq" id="WP_090650095.1">
    <property type="nucleotide sequence ID" value="NZ_CBCRYE010000010.1"/>
</dbReference>
<dbReference type="InterPro" id="IPR027417">
    <property type="entry name" value="P-loop_NTPase"/>
</dbReference>
<dbReference type="Gene3D" id="3.40.50.300">
    <property type="entry name" value="P-loop containing nucleotide triphosphate hydrolases"/>
    <property type="match status" value="1"/>
</dbReference>
<proteinExistence type="predicted"/>
<reference evidence="9" key="1">
    <citation type="submission" date="2016-10" db="EMBL/GenBank/DDBJ databases">
        <authorList>
            <person name="Varghese N."/>
            <person name="Submissions S."/>
        </authorList>
    </citation>
    <scope>NUCLEOTIDE SEQUENCE [LARGE SCALE GENOMIC DNA]</scope>
    <source>
        <strain evidence="9">CGMCC 1.3431</strain>
    </source>
</reference>
<dbReference type="SUPFAM" id="SSF52540">
    <property type="entry name" value="P-loop containing nucleoside triphosphate hydrolases"/>
    <property type="match status" value="1"/>
</dbReference>
<dbReference type="InterPro" id="IPR003439">
    <property type="entry name" value="ABC_transporter-like_ATP-bd"/>
</dbReference>
<keyword evidence="5" id="KW-1278">Translocase</keyword>
<dbReference type="GO" id="GO:0022857">
    <property type="term" value="F:transmembrane transporter activity"/>
    <property type="evidence" value="ECO:0007669"/>
    <property type="project" value="InterPro"/>
</dbReference>
<keyword evidence="1" id="KW-0813">Transport</keyword>
<evidence type="ECO:0000256" key="3">
    <source>
        <dbReference type="ARBA" id="ARBA00022748"/>
    </source>
</evidence>
<name>A0A1G4T525_9CAUL</name>
<dbReference type="GO" id="GO:0005524">
    <property type="term" value="F:ATP binding"/>
    <property type="evidence" value="ECO:0007669"/>
    <property type="project" value="UniProtKB-KW"/>
</dbReference>
<dbReference type="STRING" id="260084.SAMN02927928_3278"/>
<evidence type="ECO:0000256" key="5">
    <source>
        <dbReference type="ARBA" id="ARBA00022967"/>
    </source>
</evidence>
<evidence type="ECO:0000256" key="2">
    <source>
        <dbReference type="ARBA" id="ARBA00022741"/>
    </source>
</evidence>
<accession>A0A1G4T525</accession>
<protein>
    <submittedName>
        <fullName evidence="8">Heme exporter protein A</fullName>
    </submittedName>
</protein>
<dbReference type="GO" id="GO:0016887">
    <property type="term" value="F:ATP hydrolysis activity"/>
    <property type="evidence" value="ECO:0007669"/>
    <property type="project" value="InterPro"/>
</dbReference>
<evidence type="ECO:0000256" key="4">
    <source>
        <dbReference type="ARBA" id="ARBA00022840"/>
    </source>
</evidence>
<dbReference type="InterPro" id="IPR003593">
    <property type="entry name" value="AAA+_ATPase"/>
</dbReference>
<dbReference type="PROSITE" id="PS00211">
    <property type="entry name" value="ABC_TRANSPORTER_1"/>
    <property type="match status" value="1"/>
</dbReference>
<dbReference type="SMART" id="SM00382">
    <property type="entry name" value="AAA"/>
    <property type="match status" value="1"/>
</dbReference>
<dbReference type="InterPro" id="IPR017871">
    <property type="entry name" value="ABC_transporter-like_CS"/>
</dbReference>
<dbReference type="InterPro" id="IPR005895">
    <property type="entry name" value="ABC_transptr_haem_export_CcmA"/>
</dbReference>
<dbReference type="PANTHER" id="PTHR43499:SF1">
    <property type="entry name" value="ABC TRANSPORTER I FAMILY MEMBER 1"/>
    <property type="match status" value="1"/>
</dbReference>
<evidence type="ECO:0000313" key="9">
    <source>
        <dbReference type="Proteomes" id="UP000199150"/>
    </source>
</evidence>
<sequence>MGLNVKVEGLSLKKGYNLLIHNLNFEIKPGEVISLTGENGVGKTTLLRTLAGFLMPHAGTISAHENDVQIEPEIWHGSMTHFLGHHDALSPSRTVAQELKFQADFLGGEVAGIEQLNLLGLMDLETRYLSAGQKRRLSFARLLMVKRPLWLLDEPMAPLDVGHRALIAGLMQKHLSEGGMIIAAVHDPLPFETRGLKLERPTAKEREAASV</sequence>
<dbReference type="GO" id="GO:0017004">
    <property type="term" value="P:cytochrome complex assembly"/>
    <property type="evidence" value="ECO:0007669"/>
    <property type="project" value="UniProtKB-KW"/>
</dbReference>
<keyword evidence="6" id="KW-0472">Membrane</keyword>
<dbReference type="OrthoDB" id="9800654at2"/>
<keyword evidence="4" id="KW-0067">ATP-binding</keyword>
<dbReference type="PANTHER" id="PTHR43499">
    <property type="entry name" value="ABC TRANSPORTER I FAMILY MEMBER 1"/>
    <property type="match status" value="1"/>
</dbReference>
<dbReference type="PROSITE" id="PS50893">
    <property type="entry name" value="ABC_TRANSPORTER_2"/>
    <property type="match status" value="1"/>
</dbReference>
<evidence type="ECO:0000259" key="7">
    <source>
        <dbReference type="PROSITE" id="PS50893"/>
    </source>
</evidence>
<organism evidence="8 9">
    <name type="scientific">Asticcacaulis taihuensis</name>
    <dbReference type="NCBI Taxonomy" id="260084"/>
    <lineage>
        <taxon>Bacteria</taxon>
        <taxon>Pseudomonadati</taxon>
        <taxon>Pseudomonadota</taxon>
        <taxon>Alphaproteobacteria</taxon>
        <taxon>Caulobacterales</taxon>
        <taxon>Caulobacteraceae</taxon>
        <taxon>Asticcacaulis</taxon>
    </lineage>
</organism>
<dbReference type="AlphaFoldDB" id="A0A1G4T525"/>
<evidence type="ECO:0000256" key="6">
    <source>
        <dbReference type="ARBA" id="ARBA00023136"/>
    </source>
</evidence>
<keyword evidence="2" id="KW-0547">Nucleotide-binding</keyword>
<gene>
    <name evidence="8" type="ORF">SAMN02927928_3278</name>
</gene>
<evidence type="ECO:0000313" key="8">
    <source>
        <dbReference type="EMBL" id="SCW76518.1"/>
    </source>
</evidence>
<dbReference type="EMBL" id="FMTS01000006">
    <property type="protein sequence ID" value="SCW76518.1"/>
    <property type="molecule type" value="Genomic_DNA"/>
</dbReference>
<dbReference type="NCBIfam" id="TIGR01189">
    <property type="entry name" value="ccmA"/>
    <property type="match status" value="1"/>
</dbReference>
<evidence type="ECO:0000256" key="1">
    <source>
        <dbReference type="ARBA" id="ARBA00022448"/>
    </source>
</evidence>
<keyword evidence="9" id="KW-1185">Reference proteome</keyword>
<feature type="domain" description="ABC transporter" evidence="7">
    <location>
        <begin position="5"/>
        <end position="211"/>
    </location>
</feature>
<dbReference type="Pfam" id="PF00005">
    <property type="entry name" value="ABC_tran"/>
    <property type="match status" value="1"/>
</dbReference>
<dbReference type="Proteomes" id="UP000199150">
    <property type="component" value="Unassembled WGS sequence"/>
</dbReference>
<keyword evidence="3" id="KW-0201">Cytochrome c-type biogenesis</keyword>